<comment type="similarity">
    <text evidence="3">Belongs to the NPH3 family.</text>
</comment>
<keyword evidence="2" id="KW-0833">Ubl conjugation pathway</keyword>
<evidence type="ECO:0000256" key="1">
    <source>
        <dbReference type="ARBA" id="ARBA00004906"/>
    </source>
</evidence>
<dbReference type="InterPro" id="IPR027356">
    <property type="entry name" value="NPH3_dom"/>
</dbReference>
<feature type="domain" description="NPH3" evidence="5">
    <location>
        <begin position="258"/>
        <end position="542"/>
    </location>
</feature>
<dbReference type="SUPFAM" id="SSF54695">
    <property type="entry name" value="POZ domain"/>
    <property type="match status" value="1"/>
</dbReference>
<reference evidence="6" key="2">
    <citation type="submission" date="2020-08" db="EMBL/GenBank/DDBJ databases">
        <title>Plant Genome Project.</title>
        <authorList>
            <person name="Zhang R.-G."/>
        </authorList>
    </citation>
    <scope>NUCLEOTIDE SEQUENCE</scope>
    <source>
        <strain evidence="6">Huo1</strain>
        <tissue evidence="6">Leaf</tissue>
    </source>
</reference>
<gene>
    <name evidence="6" type="ORF">SASPL_122551</name>
</gene>
<evidence type="ECO:0000256" key="4">
    <source>
        <dbReference type="SAM" id="MobiDB-lite"/>
    </source>
</evidence>
<evidence type="ECO:0000256" key="2">
    <source>
        <dbReference type="ARBA" id="ARBA00022786"/>
    </source>
</evidence>
<comment type="caution">
    <text evidence="6">The sequence shown here is derived from an EMBL/GenBank/DDBJ whole genome shotgun (WGS) entry which is preliminary data.</text>
</comment>
<dbReference type="Pfam" id="PF03000">
    <property type="entry name" value="NPH3"/>
    <property type="match status" value="1"/>
</dbReference>
<reference evidence="6" key="1">
    <citation type="submission" date="2018-01" db="EMBL/GenBank/DDBJ databases">
        <authorList>
            <person name="Mao J.F."/>
        </authorList>
    </citation>
    <scope>NUCLEOTIDE SEQUENCE</scope>
    <source>
        <strain evidence="6">Huo1</strain>
        <tissue evidence="6">Leaf</tissue>
    </source>
</reference>
<evidence type="ECO:0000259" key="5">
    <source>
        <dbReference type="PROSITE" id="PS51649"/>
    </source>
</evidence>
<evidence type="ECO:0000313" key="7">
    <source>
        <dbReference type="Proteomes" id="UP000298416"/>
    </source>
</evidence>
<feature type="region of interest" description="Disordered" evidence="4">
    <location>
        <begin position="619"/>
        <end position="681"/>
    </location>
</feature>
<dbReference type="Proteomes" id="UP000298416">
    <property type="component" value="Unassembled WGS sequence"/>
</dbReference>
<evidence type="ECO:0000256" key="3">
    <source>
        <dbReference type="PROSITE-ProRule" id="PRU00982"/>
    </source>
</evidence>
<feature type="compositionally biased region" description="Basic residues" evidence="4">
    <location>
        <begin position="671"/>
        <end position="681"/>
    </location>
</feature>
<dbReference type="InterPro" id="IPR011333">
    <property type="entry name" value="SKP1/BTB/POZ_sf"/>
</dbReference>
<dbReference type="AlphaFoldDB" id="A0A8X8XMC1"/>
<organism evidence="6">
    <name type="scientific">Salvia splendens</name>
    <name type="common">Scarlet sage</name>
    <dbReference type="NCBI Taxonomy" id="180675"/>
    <lineage>
        <taxon>Eukaryota</taxon>
        <taxon>Viridiplantae</taxon>
        <taxon>Streptophyta</taxon>
        <taxon>Embryophyta</taxon>
        <taxon>Tracheophyta</taxon>
        <taxon>Spermatophyta</taxon>
        <taxon>Magnoliopsida</taxon>
        <taxon>eudicotyledons</taxon>
        <taxon>Gunneridae</taxon>
        <taxon>Pentapetalae</taxon>
        <taxon>asterids</taxon>
        <taxon>lamiids</taxon>
        <taxon>Lamiales</taxon>
        <taxon>Lamiaceae</taxon>
        <taxon>Nepetoideae</taxon>
        <taxon>Mentheae</taxon>
        <taxon>Salviinae</taxon>
        <taxon>Salvia</taxon>
        <taxon>Salvia subgen. Calosphace</taxon>
        <taxon>core Calosphace</taxon>
    </lineage>
</organism>
<dbReference type="PROSITE" id="PS51649">
    <property type="entry name" value="NPH3"/>
    <property type="match status" value="1"/>
</dbReference>
<dbReference type="Gene3D" id="3.30.710.10">
    <property type="entry name" value="Potassium Channel Kv1.1, Chain A"/>
    <property type="match status" value="1"/>
</dbReference>
<dbReference type="PANTHER" id="PTHR32370">
    <property type="entry name" value="OS12G0117600 PROTEIN"/>
    <property type="match status" value="1"/>
</dbReference>
<accession>A0A8X8XMC1</accession>
<protein>
    <recommendedName>
        <fullName evidence="5">NPH3 domain-containing protein</fullName>
    </recommendedName>
</protein>
<sequence length="681" mass="76718">MSCISLYYSSSLQSDITVVVDEVKFHLHKFLVLRISGNMCVYLSSHILWIDLLNHYHLRSIFWQPRLRFTILFCANYIWTLIEVYTLQFPLISRCGKIATIFEDCESSTDKTSTVPLEEFPGGAETFSIVVKFCYSGRVDFTPKNIVILYCAADYLSMTDDYGEDNLLSKSESYFHKHILKDWKDCILALQSCELVILRADKLQIISRCINALSVMICTDPSLFGWPMMMYGSLQSPGGSILWNGINTGAKIQSNESNWWFEDVSYLCVELFERLIQTMEAKGISPENLARSIMYYCKKYLPGLGRWQGGQSGLSRTVASFSMTPANVNQDALLRSVIKLLPEKKGKSFCRFLLGLLRVALILGVNNTCQDSLERRIGIQLDLATLDGLLIPNYSDSDTLYNTDCVERMIRHFVSSEPSIASISPLSADLDTSPSSGRFKRVAKLVDNYVAEVASDVNLKPGKLRALAEALPESSRSLHDGLYRALDIYIKAHPWLSDKEREQLCNIIDFQKLSIDACAHASQNERLPLRIVLQVLFFEQMQLRTALAGCLNVLDAESAPTASLAIPNEAAGQRAHRDGWVTVVRENQVLKVDMERMRSRVGELEEEFSKIKEEMKKATKSNSYLSSPRLVPRGNGGKLLPQALDAQQDVIESGTPTPRASVEQARPSIKNPRHRKSFSQF</sequence>
<proteinExistence type="inferred from homology"/>
<dbReference type="EMBL" id="PNBA02000008">
    <property type="protein sequence ID" value="KAG6415149.1"/>
    <property type="molecule type" value="Genomic_DNA"/>
</dbReference>
<dbReference type="InterPro" id="IPR043454">
    <property type="entry name" value="NPH3/RPT2-like"/>
</dbReference>
<keyword evidence="7" id="KW-1185">Reference proteome</keyword>
<name>A0A8X8XMC1_SALSN</name>
<comment type="pathway">
    <text evidence="1">Protein modification; protein ubiquitination.</text>
</comment>
<evidence type="ECO:0000313" key="6">
    <source>
        <dbReference type="EMBL" id="KAG6415149.1"/>
    </source>
</evidence>